<comment type="caution">
    <text evidence="2">The sequence shown here is derived from an EMBL/GenBank/DDBJ whole genome shotgun (WGS) entry which is preliminary data.</text>
</comment>
<name>A0A2W4UR74_9CYAN</name>
<dbReference type="NCBIfam" id="TIGR02532">
    <property type="entry name" value="IV_pilin_GFxxxE"/>
    <property type="match status" value="1"/>
</dbReference>
<dbReference type="AlphaFoldDB" id="A0A2W4UR74"/>
<keyword evidence="1" id="KW-1133">Transmembrane helix</keyword>
<evidence type="ECO:0000313" key="2">
    <source>
        <dbReference type="EMBL" id="PZO22972.1"/>
    </source>
</evidence>
<keyword evidence="1" id="KW-0472">Membrane</keyword>
<dbReference type="Gene3D" id="3.30.700.10">
    <property type="entry name" value="Glycoprotein, Type 4 Pilin"/>
    <property type="match status" value="1"/>
</dbReference>
<dbReference type="Proteomes" id="UP000249354">
    <property type="component" value="Unassembled WGS sequence"/>
</dbReference>
<keyword evidence="1" id="KW-0812">Transmembrane</keyword>
<organism evidence="2 3">
    <name type="scientific">Leptolyngbya foveolarum</name>
    <dbReference type="NCBI Taxonomy" id="47253"/>
    <lineage>
        <taxon>Bacteria</taxon>
        <taxon>Bacillati</taxon>
        <taxon>Cyanobacteriota</taxon>
        <taxon>Cyanophyceae</taxon>
        <taxon>Leptolyngbyales</taxon>
        <taxon>Leptolyngbyaceae</taxon>
        <taxon>Leptolyngbya group</taxon>
        <taxon>Leptolyngbya</taxon>
    </lineage>
</organism>
<protein>
    <submittedName>
        <fullName evidence="2">Prepilin-type cleavage/methylation domain-containing protein</fullName>
    </submittedName>
</protein>
<gene>
    <name evidence="2" type="ORF">DCF25_01615</name>
</gene>
<dbReference type="Pfam" id="PF07963">
    <property type="entry name" value="N_methyl"/>
    <property type="match status" value="1"/>
</dbReference>
<dbReference type="InterPro" id="IPR012902">
    <property type="entry name" value="N_methyl_site"/>
</dbReference>
<reference evidence="3" key="1">
    <citation type="submission" date="2018-04" db="EMBL/GenBank/DDBJ databases">
        <authorList>
            <person name="Cornet L."/>
        </authorList>
    </citation>
    <scope>NUCLEOTIDE SEQUENCE [LARGE SCALE GENOMIC DNA]</scope>
</reference>
<dbReference type="EMBL" id="QBMC01000005">
    <property type="protein sequence ID" value="PZO22972.1"/>
    <property type="molecule type" value="Genomic_DNA"/>
</dbReference>
<proteinExistence type="predicted"/>
<reference evidence="2 3" key="2">
    <citation type="submission" date="2018-06" db="EMBL/GenBank/DDBJ databases">
        <title>Metagenomic assembly of (sub)arctic Cyanobacteria and their associated microbiome from non-axenic cultures.</title>
        <authorList>
            <person name="Baurain D."/>
        </authorList>
    </citation>
    <scope>NUCLEOTIDE SEQUENCE [LARGE SCALE GENOMIC DNA]</scope>
    <source>
        <strain evidence="2">ULC129bin1</strain>
    </source>
</reference>
<evidence type="ECO:0000256" key="1">
    <source>
        <dbReference type="SAM" id="Phobius"/>
    </source>
</evidence>
<dbReference type="SUPFAM" id="SSF54523">
    <property type="entry name" value="Pili subunits"/>
    <property type="match status" value="1"/>
</dbReference>
<accession>A0A2W4UR74</accession>
<dbReference type="PROSITE" id="PS00409">
    <property type="entry name" value="PROKAR_NTER_METHYL"/>
    <property type="match status" value="1"/>
</dbReference>
<evidence type="ECO:0000313" key="3">
    <source>
        <dbReference type="Proteomes" id="UP000249354"/>
    </source>
</evidence>
<sequence>MKQSNNNYQRGFTLIELMVVVVIVGIVAAIVVPGWLRFLAGHRTTMARGKLRQGIQQAQAKSQQESISWQFSVRETSGKVEMAVHPSTLLPSLAGWEPLSPSIRLDGETNLATTGDVYYVQFDEKGNVRYRLGRATLSNERFPDIKRCVVVSTLVGATRIAKEQAVPENGKYCH</sequence>
<feature type="transmembrane region" description="Helical" evidence="1">
    <location>
        <begin position="12"/>
        <end position="36"/>
    </location>
</feature>
<dbReference type="InterPro" id="IPR045584">
    <property type="entry name" value="Pilin-like"/>
</dbReference>